<proteinExistence type="predicted"/>
<sequence length="258" mass="27742">MVETQNPRDGTTISYDVSGQGPAVVLLHGSALSRAIWRGLGYVKALEGFTVVRIDLRGHGRSSKPHRPQDYAMDLLVDDVLAVLDAEKLASAAVVGYSFGARVGFSLAVAAPGRVEKLVTLGGTFKAQGGQIADVFFDGYLEALRTGGMQAFVDGQRLDPQTRFAFMNNDAQALHAYFERTEIEPGIDESVVAGLELPTLVIAGTRDRQRYLDSRAAADLMPAARFVPLEGQAHGSTLAAVDEILLHLLPFLSEPAIY</sequence>
<accession>A0A1R4FAD0</accession>
<keyword evidence="2" id="KW-0808">Transferase</keyword>
<gene>
    <name evidence="2" type="ORF">FM101_03010</name>
</gene>
<evidence type="ECO:0000313" key="2">
    <source>
        <dbReference type="EMBL" id="SJM52864.1"/>
    </source>
</evidence>
<keyword evidence="3" id="KW-1185">Reference proteome</keyword>
<reference evidence="2 3" key="1">
    <citation type="submission" date="2017-02" db="EMBL/GenBank/DDBJ databases">
        <authorList>
            <person name="Peterson S.W."/>
        </authorList>
    </citation>
    <scope>NUCLEOTIDE SEQUENCE [LARGE SCALE GENOMIC DNA]</scope>
    <source>
        <strain evidence="2 3">B Ar 00.02</strain>
    </source>
</reference>
<organism evidence="2 3">
    <name type="scientific">Arthrobacter rhombi</name>
    <dbReference type="NCBI Taxonomy" id="71253"/>
    <lineage>
        <taxon>Bacteria</taxon>
        <taxon>Bacillati</taxon>
        <taxon>Actinomycetota</taxon>
        <taxon>Actinomycetes</taxon>
        <taxon>Micrococcales</taxon>
        <taxon>Micrococcaceae</taxon>
        <taxon>Arthrobacter</taxon>
    </lineage>
</organism>
<name>A0A1R4FAD0_9MICC</name>
<keyword evidence="2" id="KW-0378">Hydrolase</keyword>
<dbReference type="EMBL" id="FUHW01000014">
    <property type="protein sequence ID" value="SJM52864.1"/>
    <property type="molecule type" value="Genomic_DNA"/>
</dbReference>
<dbReference type="AlphaFoldDB" id="A0A1R4FAD0"/>
<protein>
    <submittedName>
        <fullName evidence="2">Putative hydrolase/acyltransferase</fullName>
    </submittedName>
</protein>
<evidence type="ECO:0000259" key="1">
    <source>
        <dbReference type="Pfam" id="PF00561"/>
    </source>
</evidence>
<dbReference type="Gene3D" id="3.40.50.1820">
    <property type="entry name" value="alpha/beta hydrolase"/>
    <property type="match status" value="1"/>
</dbReference>
<dbReference type="SUPFAM" id="SSF53474">
    <property type="entry name" value="alpha/beta-Hydrolases"/>
    <property type="match status" value="1"/>
</dbReference>
<dbReference type="InterPro" id="IPR029058">
    <property type="entry name" value="AB_hydrolase_fold"/>
</dbReference>
<dbReference type="Pfam" id="PF00561">
    <property type="entry name" value="Abhydrolase_1"/>
    <property type="match status" value="1"/>
</dbReference>
<feature type="domain" description="AB hydrolase-1" evidence="1">
    <location>
        <begin position="22"/>
        <end position="125"/>
    </location>
</feature>
<evidence type="ECO:0000313" key="3">
    <source>
        <dbReference type="Proteomes" id="UP000195913"/>
    </source>
</evidence>
<dbReference type="RefSeq" id="WP_086995224.1">
    <property type="nucleotide sequence ID" value="NZ_FUHW01000014.1"/>
</dbReference>
<keyword evidence="2" id="KW-0012">Acyltransferase</keyword>
<dbReference type="GO" id="GO:0016787">
    <property type="term" value="F:hydrolase activity"/>
    <property type="evidence" value="ECO:0007669"/>
    <property type="project" value="UniProtKB-KW"/>
</dbReference>
<dbReference type="PRINTS" id="PR00111">
    <property type="entry name" value="ABHYDROLASE"/>
</dbReference>
<dbReference type="InterPro" id="IPR050471">
    <property type="entry name" value="AB_hydrolase"/>
</dbReference>
<dbReference type="InterPro" id="IPR000073">
    <property type="entry name" value="AB_hydrolase_1"/>
</dbReference>
<dbReference type="PANTHER" id="PTHR43433">
    <property type="entry name" value="HYDROLASE, ALPHA/BETA FOLD FAMILY PROTEIN"/>
    <property type="match status" value="1"/>
</dbReference>
<dbReference type="GO" id="GO:0016746">
    <property type="term" value="F:acyltransferase activity"/>
    <property type="evidence" value="ECO:0007669"/>
    <property type="project" value="UniProtKB-KW"/>
</dbReference>
<dbReference type="Proteomes" id="UP000195913">
    <property type="component" value="Unassembled WGS sequence"/>
</dbReference>
<dbReference type="PANTHER" id="PTHR43433:SF4">
    <property type="entry name" value="NON-HEME CHLOROPEROXIDASE-RELATED"/>
    <property type="match status" value="1"/>
</dbReference>